<name>K2MKD2_9HYPH</name>
<dbReference type="eggNOG" id="ENOG5030Z6T">
    <property type="taxonomic scope" value="Bacteria"/>
</dbReference>
<dbReference type="STRING" id="391937.NA2_16522"/>
<dbReference type="EMBL" id="AMRM01000020">
    <property type="protein sequence ID" value="EKF17682.1"/>
    <property type="molecule type" value="Genomic_DNA"/>
</dbReference>
<evidence type="ECO:0000256" key="1">
    <source>
        <dbReference type="SAM" id="MobiDB-lite"/>
    </source>
</evidence>
<gene>
    <name evidence="2" type="ORF">NA2_16522</name>
</gene>
<dbReference type="Proteomes" id="UP000006786">
    <property type="component" value="Unassembled WGS sequence"/>
</dbReference>
<evidence type="ECO:0000313" key="2">
    <source>
        <dbReference type="EMBL" id="EKF17682.1"/>
    </source>
</evidence>
<dbReference type="PATRIC" id="fig|391937.3.peg.3394"/>
<organism evidence="2 3">
    <name type="scientific">Nitratireductor pacificus pht-3B</name>
    <dbReference type="NCBI Taxonomy" id="391937"/>
    <lineage>
        <taxon>Bacteria</taxon>
        <taxon>Pseudomonadati</taxon>
        <taxon>Pseudomonadota</taxon>
        <taxon>Alphaproteobacteria</taxon>
        <taxon>Hyphomicrobiales</taxon>
        <taxon>Phyllobacteriaceae</taxon>
        <taxon>Nitratireductor</taxon>
    </lineage>
</organism>
<reference evidence="2 3" key="1">
    <citation type="journal article" date="2012" name="J. Bacteriol.">
        <title>Genome Sequence of Nitratireductor pacificus Type Strain pht-3B.</title>
        <authorList>
            <person name="Lai Q."/>
            <person name="Li G."/>
            <person name="Shao Z."/>
        </authorList>
    </citation>
    <scope>NUCLEOTIDE SEQUENCE [LARGE SCALE GENOMIC DNA]</scope>
    <source>
        <strain evidence="3">pht-3B</strain>
    </source>
</reference>
<evidence type="ECO:0000313" key="3">
    <source>
        <dbReference type="Proteomes" id="UP000006786"/>
    </source>
</evidence>
<feature type="region of interest" description="Disordered" evidence="1">
    <location>
        <begin position="1"/>
        <end position="62"/>
    </location>
</feature>
<feature type="compositionally biased region" description="Basic and acidic residues" evidence="1">
    <location>
        <begin position="39"/>
        <end position="51"/>
    </location>
</feature>
<proteinExistence type="predicted"/>
<comment type="caution">
    <text evidence="2">The sequence shown here is derived from an EMBL/GenBank/DDBJ whole genome shotgun (WGS) entry which is preliminary data.</text>
</comment>
<protein>
    <submittedName>
        <fullName evidence="2">Uncharacterized protein</fullName>
    </submittedName>
</protein>
<keyword evidence="3" id="KW-1185">Reference proteome</keyword>
<sequence>MTRRLDGPLLNTARATPPTQEAPPGESVRPQPVGRRRLKGSEKVSERDRKPSVSAASEEADVAELDARVAAGARSIDDALNDLVMPRLSEPGILRRSVPILQHFVSEIIPRLDGGEQLKILATSLMRDEIDRHRELLGRLQGRGDV</sequence>
<accession>K2MKD2</accession>
<dbReference type="RefSeq" id="WP_008598194.1">
    <property type="nucleotide sequence ID" value="NZ_AMRM01000020.1"/>
</dbReference>
<dbReference type="AlphaFoldDB" id="K2MKD2"/>